<evidence type="ECO:0000256" key="5">
    <source>
        <dbReference type="ARBA" id="ARBA00007383"/>
    </source>
</evidence>
<evidence type="ECO:0000256" key="1">
    <source>
        <dbReference type="ARBA" id="ARBA00000077"/>
    </source>
</evidence>
<dbReference type="PROSITE" id="PS51975">
    <property type="entry name" value="RNASE_H_2"/>
    <property type="match status" value="1"/>
</dbReference>
<evidence type="ECO:0000256" key="6">
    <source>
        <dbReference type="ARBA" id="ARBA00012180"/>
    </source>
</evidence>
<dbReference type="EMBL" id="JBHLUB010000031">
    <property type="protein sequence ID" value="MFC0582706.1"/>
    <property type="molecule type" value="Genomic_DNA"/>
</dbReference>
<dbReference type="InterPro" id="IPR012337">
    <property type="entry name" value="RNaseH-like_sf"/>
</dbReference>
<evidence type="ECO:0000256" key="16">
    <source>
        <dbReference type="RuleBase" id="RU003515"/>
    </source>
</evidence>
<keyword evidence="9 14" id="KW-0540">Nuclease</keyword>
<dbReference type="InterPro" id="IPR001352">
    <property type="entry name" value="RNase_HII/HIII"/>
</dbReference>
<dbReference type="Proteomes" id="UP001589862">
    <property type="component" value="Unassembled WGS sequence"/>
</dbReference>
<keyword evidence="11 14" id="KW-0255">Endonuclease</keyword>
<dbReference type="NCBIfam" id="NF000595">
    <property type="entry name" value="PRK00015.1-3"/>
    <property type="match status" value="1"/>
</dbReference>
<evidence type="ECO:0000313" key="18">
    <source>
        <dbReference type="EMBL" id="MFC0582706.1"/>
    </source>
</evidence>
<keyword evidence="13 14" id="KW-0464">Manganese</keyword>
<evidence type="ECO:0000256" key="13">
    <source>
        <dbReference type="ARBA" id="ARBA00023211"/>
    </source>
</evidence>
<organism evidence="18 19">
    <name type="scientific">Micrococcoides hystricis</name>
    <dbReference type="NCBI Taxonomy" id="1572761"/>
    <lineage>
        <taxon>Bacteria</taxon>
        <taxon>Bacillati</taxon>
        <taxon>Actinomycetota</taxon>
        <taxon>Actinomycetes</taxon>
        <taxon>Micrococcales</taxon>
        <taxon>Micrococcaceae</taxon>
        <taxon>Micrococcoides</taxon>
    </lineage>
</organism>
<keyword evidence="19" id="KW-1185">Reference proteome</keyword>
<reference evidence="18 19" key="1">
    <citation type="submission" date="2024-09" db="EMBL/GenBank/DDBJ databases">
        <authorList>
            <person name="Sun Q."/>
            <person name="Mori K."/>
        </authorList>
    </citation>
    <scope>NUCLEOTIDE SEQUENCE [LARGE SCALE GENOMIC DNA]</scope>
    <source>
        <strain evidence="18 19">NCAIM B.02604</strain>
    </source>
</reference>
<dbReference type="EC" id="3.1.26.4" evidence="6 14"/>
<comment type="cofactor">
    <cofactor evidence="14 15">
        <name>Mn(2+)</name>
        <dbReference type="ChEBI" id="CHEBI:29035"/>
    </cofactor>
    <cofactor evidence="14 15">
        <name>Mg(2+)</name>
        <dbReference type="ChEBI" id="CHEBI:18420"/>
    </cofactor>
    <text evidence="14 15">Manganese or magnesium. Binds 1 divalent metal ion per monomer in the absence of substrate. May bind a second metal ion after substrate binding.</text>
</comment>
<evidence type="ECO:0000256" key="3">
    <source>
        <dbReference type="ARBA" id="ARBA00004065"/>
    </source>
</evidence>
<dbReference type="InterPro" id="IPR036397">
    <property type="entry name" value="RNaseH_sf"/>
</dbReference>
<evidence type="ECO:0000256" key="9">
    <source>
        <dbReference type="ARBA" id="ARBA00022722"/>
    </source>
</evidence>
<evidence type="ECO:0000313" key="19">
    <source>
        <dbReference type="Proteomes" id="UP001589862"/>
    </source>
</evidence>
<evidence type="ECO:0000256" key="14">
    <source>
        <dbReference type="HAMAP-Rule" id="MF_00052"/>
    </source>
</evidence>
<proteinExistence type="inferred from homology"/>
<comment type="caution">
    <text evidence="18">The sequence shown here is derived from an EMBL/GenBank/DDBJ whole genome shotgun (WGS) entry which is preliminary data.</text>
</comment>
<keyword evidence="8 14" id="KW-0963">Cytoplasm</keyword>
<feature type="binding site" evidence="14 15">
    <location>
        <position position="37"/>
    </location>
    <ligand>
        <name>a divalent metal cation</name>
        <dbReference type="ChEBI" id="CHEBI:60240"/>
    </ligand>
</feature>
<evidence type="ECO:0000256" key="4">
    <source>
        <dbReference type="ARBA" id="ARBA00004496"/>
    </source>
</evidence>
<feature type="domain" description="RNase H type-2" evidence="17">
    <location>
        <begin position="30"/>
        <end position="240"/>
    </location>
</feature>
<evidence type="ECO:0000256" key="2">
    <source>
        <dbReference type="ARBA" id="ARBA00001946"/>
    </source>
</evidence>
<comment type="function">
    <text evidence="3 14 16">Endonuclease that specifically degrades the RNA of RNA-DNA hybrids.</text>
</comment>
<evidence type="ECO:0000256" key="10">
    <source>
        <dbReference type="ARBA" id="ARBA00022723"/>
    </source>
</evidence>
<accession>A0ABV6PC55</accession>
<keyword evidence="12 14" id="KW-0378">Hydrolase</keyword>
<dbReference type="SUPFAM" id="SSF53098">
    <property type="entry name" value="Ribonuclease H-like"/>
    <property type="match status" value="1"/>
</dbReference>
<dbReference type="HAMAP" id="MF_00052_B">
    <property type="entry name" value="RNase_HII_B"/>
    <property type="match status" value="1"/>
</dbReference>
<dbReference type="InterPro" id="IPR022898">
    <property type="entry name" value="RNase_HII"/>
</dbReference>
<dbReference type="CDD" id="cd07182">
    <property type="entry name" value="RNase_HII_bacteria_HII_like"/>
    <property type="match status" value="1"/>
</dbReference>
<evidence type="ECO:0000256" key="7">
    <source>
        <dbReference type="ARBA" id="ARBA00019179"/>
    </source>
</evidence>
<dbReference type="PANTHER" id="PTHR10954">
    <property type="entry name" value="RIBONUCLEASE H2 SUBUNIT A"/>
    <property type="match status" value="1"/>
</dbReference>
<dbReference type="RefSeq" id="WP_377460063.1">
    <property type="nucleotide sequence ID" value="NZ_JBHLUB010000031.1"/>
</dbReference>
<comment type="subcellular location">
    <subcellularLocation>
        <location evidence="4 14">Cytoplasm</location>
    </subcellularLocation>
</comment>
<feature type="binding site" evidence="14 15">
    <location>
        <position position="36"/>
    </location>
    <ligand>
        <name>a divalent metal cation</name>
        <dbReference type="ChEBI" id="CHEBI:60240"/>
    </ligand>
</feature>
<dbReference type="GO" id="GO:0004523">
    <property type="term" value="F:RNA-DNA hybrid ribonuclease activity"/>
    <property type="evidence" value="ECO:0007669"/>
    <property type="project" value="UniProtKB-EC"/>
</dbReference>
<gene>
    <name evidence="14" type="primary">rnhB</name>
    <name evidence="18" type="ORF">ACFFFR_10000</name>
</gene>
<evidence type="ECO:0000256" key="8">
    <source>
        <dbReference type="ARBA" id="ARBA00022490"/>
    </source>
</evidence>
<name>A0ABV6PC55_9MICC</name>
<evidence type="ECO:0000256" key="11">
    <source>
        <dbReference type="ARBA" id="ARBA00022759"/>
    </source>
</evidence>
<sequence length="240" mass="26127">MTIKSAVVVPDLSLERTWAAQHRSNGTSNTLIAGFDEVGRGALAGNVTVGCVIVDPITASELAGVRDSKLLSQKHREELVEPIKSWARGWGVGHATAIEIDDYGITVALRLAGHRALRQATAEKLMPARILLDGSHDWLSPVIDLFSAGYDHEYVENCPPVSTVLKGDLKCLSVAAASILAKVERDHLLSCLDEQFPEYGWKQNKGYGSGAHRAAIQTLGPTIHHRHSWLSKILSTHEEE</sequence>
<feature type="binding site" evidence="14 15">
    <location>
        <position position="133"/>
    </location>
    <ligand>
        <name>a divalent metal cation</name>
        <dbReference type="ChEBI" id="CHEBI:60240"/>
    </ligand>
</feature>
<evidence type="ECO:0000256" key="12">
    <source>
        <dbReference type="ARBA" id="ARBA00022801"/>
    </source>
</evidence>
<dbReference type="Pfam" id="PF01351">
    <property type="entry name" value="RNase_HII"/>
    <property type="match status" value="1"/>
</dbReference>
<dbReference type="PANTHER" id="PTHR10954:SF18">
    <property type="entry name" value="RIBONUCLEASE HII"/>
    <property type="match status" value="1"/>
</dbReference>
<dbReference type="Gene3D" id="3.30.420.10">
    <property type="entry name" value="Ribonuclease H-like superfamily/Ribonuclease H"/>
    <property type="match status" value="1"/>
</dbReference>
<comment type="cofactor">
    <cofactor evidence="2">
        <name>Mg(2+)</name>
        <dbReference type="ChEBI" id="CHEBI:18420"/>
    </cofactor>
</comment>
<evidence type="ECO:0000256" key="15">
    <source>
        <dbReference type="PROSITE-ProRule" id="PRU01319"/>
    </source>
</evidence>
<dbReference type="InterPro" id="IPR024567">
    <property type="entry name" value="RNase_HII/HIII_dom"/>
</dbReference>
<comment type="catalytic activity">
    <reaction evidence="1 14 15 16">
        <text>Endonucleolytic cleavage to 5'-phosphomonoester.</text>
        <dbReference type="EC" id="3.1.26.4"/>
    </reaction>
</comment>
<protein>
    <recommendedName>
        <fullName evidence="7 14">Ribonuclease HII</fullName>
        <shortName evidence="14">RNase HII</shortName>
        <ecNumber evidence="6 14">3.1.26.4</ecNumber>
    </recommendedName>
</protein>
<evidence type="ECO:0000259" key="17">
    <source>
        <dbReference type="PROSITE" id="PS51975"/>
    </source>
</evidence>
<comment type="similarity">
    <text evidence="5 14 16">Belongs to the RNase HII family.</text>
</comment>
<keyword evidence="10 14" id="KW-0479">Metal-binding</keyword>